<dbReference type="PROSITE" id="PS50930">
    <property type="entry name" value="HTH_LYTTR"/>
    <property type="match status" value="1"/>
</dbReference>
<accession>A0A2G0CK37</accession>
<comment type="caution">
    <text evidence="2">The sequence shown here is derived from an EMBL/GenBank/DDBJ whole genome shotgun (WGS) entry which is preliminary data.</text>
</comment>
<keyword evidence="3" id="KW-1185">Reference proteome</keyword>
<dbReference type="PANTHER" id="PTHR37299">
    <property type="entry name" value="TRANSCRIPTIONAL REGULATOR-RELATED"/>
    <property type="match status" value="1"/>
</dbReference>
<dbReference type="SMART" id="SM00850">
    <property type="entry name" value="LytTR"/>
    <property type="match status" value="1"/>
</dbReference>
<dbReference type="Gene3D" id="2.40.50.1020">
    <property type="entry name" value="LytTr DNA-binding domain"/>
    <property type="match status" value="1"/>
</dbReference>
<dbReference type="Proteomes" id="UP000226437">
    <property type="component" value="Unassembled WGS sequence"/>
</dbReference>
<dbReference type="Gene3D" id="3.40.50.2300">
    <property type="match status" value="1"/>
</dbReference>
<dbReference type="EMBL" id="PDLO01000001">
    <property type="protein sequence ID" value="PHL00337.1"/>
    <property type="molecule type" value="Genomic_DNA"/>
</dbReference>
<dbReference type="GO" id="GO:0000156">
    <property type="term" value="F:phosphorelay response regulator activity"/>
    <property type="evidence" value="ECO:0007669"/>
    <property type="project" value="InterPro"/>
</dbReference>
<gene>
    <name evidence="2" type="ORF">CGL56_04705</name>
</gene>
<feature type="domain" description="HTH LytTR-type" evidence="1">
    <location>
        <begin position="132"/>
        <end position="231"/>
    </location>
</feature>
<dbReference type="SUPFAM" id="SSF52172">
    <property type="entry name" value="CheY-like"/>
    <property type="match status" value="1"/>
</dbReference>
<evidence type="ECO:0000313" key="2">
    <source>
        <dbReference type="EMBL" id="PHL00337.1"/>
    </source>
</evidence>
<name>A0A2G0CK37_9BACT</name>
<dbReference type="InterPro" id="IPR046947">
    <property type="entry name" value="LytR-like"/>
</dbReference>
<protein>
    <recommendedName>
        <fullName evidence="1">HTH LytTR-type domain-containing protein</fullName>
    </recommendedName>
</protein>
<dbReference type="RefSeq" id="WP_099105317.1">
    <property type="nucleotide sequence ID" value="NZ_JAATJF010000001.1"/>
</dbReference>
<dbReference type="AlphaFoldDB" id="A0A2G0CK37"/>
<proteinExistence type="predicted"/>
<evidence type="ECO:0000313" key="3">
    <source>
        <dbReference type="Proteomes" id="UP000226437"/>
    </source>
</evidence>
<sequence length="233" mass="25389">MHIPATALVLEGEKFVADKVTEQLEHLGYDVVANTSRGEEAVARCQQQPPDLLVAGDHLTGLIEAGVALQMIQDAAPVPTVALAAVDKAAGTVMPRGSSAAELAACIARAFGVPSWDAATGPPQDYILNERILLRHNERMVSLAIADIRFVQDYRNYSSVSVPGETYLIAISLPLVEHRLAGSGFLRVHRDLLVNLRHVTEARYDELTLDRGITIPVGRPYRRRVNREVKVGV</sequence>
<organism evidence="2 3">
    <name type="scientific">Neolewinella marina</name>
    <dbReference type="NCBI Taxonomy" id="438751"/>
    <lineage>
        <taxon>Bacteria</taxon>
        <taxon>Pseudomonadati</taxon>
        <taxon>Bacteroidota</taxon>
        <taxon>Saprospiria</taxon>
        <taxon>Saprospirales</taxon>
        <taxon>Lewinellaceae</taxon>
        <taxon>Neolewinella</taxon>
    </lineage>
</organism>
<dbReference type="OrthoDB" id="2962330at2"/>
<dbReference type="InterPro" id="IPR011006">
    <property type="entry name" value="CheY-like_superfamily"/>
</dbReference>
<dbReference type="PANTHER" id="PTHR37299:SF1">
    <property type="entry name" value="STAGE 0 SPORULATION PROTEIN A HOMOLOG"/>
    <property type="match status" value="1"/>
</dbReference>
<evidence type="ECO:0000259" key="1">
    <source>
        <dbReference type="PROSITE" id="PS50930"/>
    </source>
</evidence>
<reference evidence="2 3" key="1">
    <citation type="submission" date="2017-10" db="EMBL/GenBank/DDBJ databases">
        <title>The draft genome sequence of Lewinella marina KCTC 32374.</title>
        <authorList>
            <person name="Wang K."/>
        </authorList>
    </citation>
    <scope>NUCLEOTIDE SEQUENCE [LARGE SCALE GENOMIC DNA]</scope>
    <source>
        <strain evidence="2 3">MKG-38</strain>
    </source>
</reference>
<dbReference type="InterPro" id="IPR007492">
    <property type="entry name" value="LytTR_DNA-bd_dom"/>
</dbReference>
<dbReference type="Pfam" id="PF04397">
    <property type="entry name" value="LytTR"/>
    <property type="match status" value="1"/>
</dbReference>
<dbReference type="GO" id="GO:0003677">
    <property type="term" value="F:DNA binding"/>
    <property type="evidence" value="ECO:0007669"/>
    <property type="project" value="InterPro"/>
</dbReference>